<dbReference type="EMBL" id="JAWDIQ010000001">
    <property type="protein sequence ID" value="MDY0407475.1"/>
    <property type="molecule type" value="Genomic_DNA"/>
</dbReference>
<organism evidence="3 4">
    <name type="scientific">Paracerasibacillus soli</name>
    <dbReference type="NCBI Taxonomy" id="480284"/>
    <lineage>
        <taxon>Bacteria</taxon>
        <taxon>Bacillati</taxon>
        <taxon>Bacillota</taxon>
        <taxon>Bacilli</taxon>
        <taxon>Bacillales</taxon>
        <taxon>Bacillaceae</taxon>
        <taxon>Paracerasibacillus</taxon>
    </lineage>
</organism>
<evidence type="ECO:0000313" key="3">
    <source>
        <dbReference type="EMBL" id="MDY0407475.1"/>
    </source>
</evidence>
<dbReference type="RefSeq" id="WP_320378290.1">
    <property type="nucleotide sequence ID" value="NZ_JAWDIQ010000001.1"/>
</dbReference>
<keyword evidence="2" id="KW-0812">Transmembrane</keyword>
<feature type="region of interest" description="Disordered" evidence="1">
    <location>
        <begin position="82"/>
        <end position="113"/>
    </location>
</feature>
<keyword evidence="4" id="KW-1185">Reference proteome</keyword>
<gene>
    <name evidence="3" type="ORF">RWD45_01020</name>
</gene>
<evidence type="ECO:0000313" key="4">
    <source>
        <dbReference type="Proteomes" id="UP001275315"/>
    </source>
</evidence>
<sequence>MTEDEKFIRELTGALKNSTEEATDLKEETWKNIRSELFPTQIKKRPFTWRKGILAACSGIAVMTIIFFALVTDMFTDEIKMNPNQDSNDIDEVKDLPAQDNDTKQDHKETEKQQLLEERFPKEKQAEIEMEGDKYPITVHLATNEELRYIIYYDKAFYKFVSEAGIDRIVSISDDHELDVPEVAMEIKYISEQTETKVIENIKNGLNKEGFFILREEKVETPIDGYMIEAIQDENGGVWNTAVHRYYIKSNKDGSLFVFKQMFFVEAFEGHAIRFNQMLESFQQIVD</sequence>
<accession>A0ABU5CMA6</accession>
<protein>
    <recommendedName>
        <fullName evidence="5">DUF4367 domain-containing protein</fullName>
    </recommendedName>
</protein>
<evidence type="ECO:0008006" key="5">
    <source>
        <dbReference type="Google" id="ProtNLM"/>
    </source>
</evidence>
<name>A0ABU5CMA6_9BACI</name>
<evidence type="ECO:0000256" key="2">
    <source>
        <dbReference type="SAM" id="Phobius"/>
    </source>
</evidence>
<proteinExistence type="predicted"/>
<dbReference type="Proteomes" id="UP001275315">
    <property type="component" value="Unassembled WGS sequence"/>
</dbReference>
<keyword evidence="2" id="KW-0472">Membrane</keyword>
<comment type="caution">
    <text evidence="3">The sequence shown here is derived from an EMBL/GenBank/DDBJ whole genome shotgun (WGS) entry which is preliminary data.</text>
</comment>
<feature type="transmembrane region" description="Helical" evidence="2">
    <location>
        <begin position="52"/>
        <end position="71"/>
    </location>
</feature>
<reference evidence="3 4" key="1">
    <citation type="submission" date="2023-10" db="EMBL/GenBank/DDBJ databases">
        <title>Virgibacillus soli CC-YMP-6 genome.</title>
        <authorList>
            <person name="Miliotis G."/>
            <person name="Sengupta P."/>
            <person name="Hameed A."/>
            <person name="Chuvochina M."/>
            <person name="Mcdonagh F."/>
            <person name="Simpson A.C."/>
            <person name="Singh N.K."/>
            <person name="Rekha P.D."/>
            <person name="Raman K."/>
            <person name="Hugenholtz P."/>
            <person name="Venkateswaran K."/>
        </authorList>
    </citation>
    <scope>NUCLEOTIDE SEQUENCE [LARGE SCALE GENOMIC DNA]</scope>
    <source>
        <strain evidence="3 4">CC-YMP-6</strain>
    </source>
</reference>
<keyword evidence="2" id="KW-1133">Transmembrane helix</keyword>
<feature type="compositionally biased region" description="Basic and acidic residues" evidence="1">
    <location>
        <begin position="91"/>
        <end position="113"/>
    </location>
</feature>
<evidence type="ECO:0000256" key="1">
    <source>
        <dbReference type="SAM" id="MobiDB-lite"/>
    </source>
</evidence>